<feature type="transmembrane region" description="Helical" evidence="7">
    <location>
        <begin position="410"/>
        <end position="430"/>
    </location>
</feature>
<gene>
    <name evidence="9" type="ORF">BU26DRAFT_478242</name>
</gene>
<protein>
    <submittedName>
        <fullName evidence="9">MFS transporter</fullName>
    </submittedName>
</protein>
<organism evidence="9 10">
    <name type="scientific">Trematosphaeria pertusa</name>
    <dbReference type="NCBI Taxonomy" id="390896"/>
    <lineage>
        <taxon>Eukaryota</taxon>
        <taxon>Fungi</taxon>
        <taxon>Dikarya</taxon>
        <taxon>Ascomycota</taxon>
        <taxon>Pezizomycotina</taxon>
        <taxon>Dothideomycetes</taxon>
        <taxon>Pleosporomycetidae</taxon>
        <taxon>Pleosporales</taxon>
        <taxon>Massarineae</taxon>
        <taxon>Trematosphaeriaceae</taxon>
        <taxon>Trematosphaeria</taxon>
    </lineage>
</organism>
<dbReference type="PANTHER" id="PTHR43791">
    <property type="entry name" value="PERMEASE-RELATED"/>
    <property type="match status" value="1"/>
</dbReference>
<accession>A0A6A6IUK7</accession>
<keyword evidence="3 7" id="KW-0812">Transmembrane</keyword>
<dbReference type="GO" id="GO:0022857">
    <property type="term" value="F:transmembrane transporter activity"/>
    <property type="evidence" value="ECO:0007669"/>
    <property type="project" value="InterPro"/>
</dbReference>
<feature type="compositionally biased region" description="Basic and acidic residues" evidence="6">
    <location>
        <begin position="1"/>
        <end position="15"/>
    </location>
</feature>
<dbReference type="InterPro" id="IPR036259">
    <property type="entry name" value="MFS_trans_sf"/>
</dbReference>
<dbReference type="Pfam" id="PF07690">
    <property type="entry name" value="MFS_1"/>
    <property type="match status" value="1"/>
</dbReference>
<evidence type="ECO:0000256" key="5">
    <source>
        <dbReference type="ARBA" id="ARBA00023136"/>
    </source>
</evidence>
<feature type="transmembrane region" description="Helical" evidence="7">
    <location>
        <begin position="319"/>
        <end position="336"/>
    </location>
</feature>
<dbReference type="Proteomes" id="UP000800094">
    <property type="component" value="Unassembled WGS sequence"/>
</dbReference>
<dbReference type="Gene3D" id="1.20.1250.20">
    <property type="entry name" value="MFS general substrate transporter like domains"/>
    <property type="match status" value="2"/>
</dbReference>
<feature type="transmembrane region" description="Helical" evidence="7">
    <location>
        <begin position="144"/>
        <end position="162"/>
    </location>
</feature>
<evidence type="ECO:0000256" key="7">
    <source>
        <dbReference type="SAM" id="Phobius"/>
    </source>
</evidence>
<feature type="transmembrane region" description="Helical" evidence="7">
    <location>
        <begin position="48"/>
        <end position="66"/>
    </location>
</feature>
<feature type="transmembrane region" description="Helical" evidence="7">
    <location>
        <begin position="114"/>
        <end position="132"/>
    </location>
</feature>
<feature type="transmembrane region" description="Helical" evidence="7">
    <location>
        <begin position="86"/>
        <end position="107"/>
    </location>
</feature>
<dbReference type="AlphaFoldDB" id="A0A6A6IUK7"/>
<dbReference type="FunFam" id="1.20.1250.20:FF:000034">
    <property type="entry name" value="MFS general substrate transporter"/>
    <property type="match status" value="1"/>
</dbReference>
<feature type="transmembrane region" description="Helical" evidence="7">
    <location>
        <begin position="380"/>
        <end position="398"/>
    </location>
</feature>
<evidence type="ECO:0000256" key="6">
    <source>
        <dbReference type="SAM" id="MobiDB-lite"/>
    </source>
</evidence>
<feature type="domain" description="Major facilitator superfamily (MFS) profile" evidence="8">
    <location>
        <begin position="48"/>
        <end position="468"/>
    </location>
</feature>
<proteinExistence type="predicted"/>
<dbReference type="OrthoDB" id="19923at2759"/>
<dbReference type="PANTHER" id="PTHR43791:SF52">
    <property type="entry name" value="TRANSPORTER, PUTATIVE (AFU_ORTHOLOGUE AFUA_1G11820)-RELATED"/>
    <property type="match status" value="1"/>
</dbReference>
<evidence type="ECO:0000313" key="9">
    <source>
        <dbReference type="EMBL" id="KAF2253807.1"/>
    </source>
</evidence>
<feature type="transmembrane region" description="Helical" evidence="7">
    <location>
        <begin position="174"/>
        <end position="195"/>
    </location>
</feature>
<keyword evidence="4 7" id="KW-1133">Transmembrane helix</keyword>
<dbReference type="InterPro" id="IPR011701">
    <property type="entry name" value="MFS"/>
</dbReference>
<name>A0A6A6IUK7_9PLEO</name>
<feature type="transmembrane region" description="Helical" evidence="7">
    <location>
        <begin position="343"/>
        <end position="360"/>
    </location>
</feature>
<evidence type="ECO:0000256" key="1">
    <source>
        <dbReference type="ARBA" id="ARBA00004141"/>
    </source>
</evidence>
<feature type="transmembrane region" description="Helical" evidence="7">
    <location>
        <begin position="207"/>
        <end position="229"/>
    </location>
</feature>
<keyword evidence="10" id="KW-1185">Reference proteome</keyword>
<feature type="region of interest" description="Disordered" evidence="6">
    <location>
        <begin position="1"/>
        <end position="29"/>
    </location>
</feature>
<dbReference type="EMBL" id="ML987191">
    <property type="protein sequence ID" value="KAF2253807.1"/>
    <property type="molecule type" value="Genomic_DNA"/>
</dbReference>
<evidence type="ECO:0000259" key="8">
    <source>
        <dbReference type="PROSITE" id="PS50850"/>
    </source>
</evidence>
<dbReference type="InterPro" id="IPR020846">
    <property type="entry name" value="MFS_dom"/>
</dbReference>
<keyword evidence="2" id="KW-0813">Transport</keyword>
<comment type="subcellular location">
    <subcellularLocation>
        <location evidence="1">Membrane</location>
        <topology evidence="1">Multi-pass membrane protein</topology>
    </subcellularLocation>
</comment>
<feature type="transmembrane region" description="Helical" evidence="7">
    <location>
        <begin position="442"/>
        <end position="463"/>
    </location>
</feature>
<feature type="transmembrane region" description="Helical" evidence="7">
    <location>
        <begin position="279"/>
        <end position="304"/>
    </location>
</feature>
<dbReference type="RefSeq" id="XP_033688811.1">
    <property type="nucleotide sequence ID" value="XM_033825632.1"/>
</dbReference>
<sequence>MASTGDIEKSHHTQEVDLESPARNASHHSIPIDRTAERRMVRKCDIHVIPVLFGLYLFAFVDRINIGNAKIQGLQQELHMSGTQYNVALLTFFPTYVLLEIPANLLMRRIRPSTWLSGLMFMFGIVTMCQGFTRSYGGLVTCRVILGCIEAGVLPGCIYLISMYYKRAELQMRYTAFFSSAVVAGAFAGLLAYALAKMHGLGGYSGWRWIFIIEGLATITYSAPAKFFIPDWPEQCTFLTSEEKRILQSRMAIDNASDEARMDRLDKAAWARILKDWKIWIASIMYFALSVPGYSTLFFIPYILNQFGWVAEEAQLRTIPVYVVCTATMFIAAYLSDRAKHRYTFFMIGTAFNAMAYIILLCQGPPAPQGLSRDVRYMAVFFALIGQYISTPMVVVWLSNNVSGHYKRAVGTAIVVGIGNAGGIVGSNIYLQSEAPIFKTGYGTALAMVLVSGLAATVFWAGLRKENRVRERGGRDWRLGLPESERENLGDDYPSFRFMG</sequence>
<dbReference type="FunFam" id="1.20.1250.20:FF:000068">
    <property type="entry name" value="MFS general substrate transporter"/>
    <property type="match status" value="1"/>
</dbReference>
<evidence type="ECO:0000256" key="3">
    <source>
        <dbReference type="ARBA" id="ARBA00022692"/>
    </source>
</evidence>
<dbReference type="GeneID" id="54578962"/>
<evidence type="ECO:0000256" key="4">
    <source>
        <dbReference type="ARBA" id="ARBA00022989"/>
    </source>
</evidence>
<evidence type="ECO:0000313" key="10">
    <source>
        <dbReference type="Proteomes" id="UP000800094"/>
    </source>
</evidence>
<dbReference type="GO" id="GO:0016020">
    <property type="term" value="C:membrane"/>
    <property type="evidence" value="ECO:0007669"/>
    <property type="project" value="UniProtKB-SubCell"/>
</dbReference>
<dbReference type="PROSITE" id="PS50850">
    <property type="entry name" value="MFS"/>
    <property type="match status" value="1"/>
</dbReference>
<evidence type="ECO:0000256" key="2">
    <source>
        <dbReference type="ARBA" id="ARBA00022448"/>
    </source>
</evidence>
<keyword evidence="5 7" id="KW-0472">Membrane</keyword>
<reference evidence="9" key="1">
    <citation type="journal article" date="2020" name="Stud. Mycol.">
        <title>101 Dothideomycetes genomes: a test case for predicting lifestyles and emergence of pathogens.</title>
        <authorList>
            <person name="Haridas S."/>
            <person name="Albert R."/>
            <person name="Binder M."/>
            <person name="Bloem J."/>
            <person name="Labutti K."/>
            <person name="Salamov A."/>
            <person name="Andreopoulos B."/>
            <person name="Baker S."/>
            <person name="Barry K."/>
            <person name="Bills G."/>
            <person name="Bluhm B."/>
            <person name="Cannon C."/>
            <person name="Castanera R."/>
            <person name="Culley D."/>
            <person name="Daum C."/>
            <person name="Ezra D."/>
            <person name="Gonzalez J."/>
            <person name="Henrissat B."/>
            <person name="Kuo A."/>
            <person name="Liang C."/>
            <person name="Lipzen A."/>
            <person name="Lutzoni F."/>
            <person name="Magnuson J."/>
            <person name="Mondo S."/>
            <person name="Nolan M."/>
            <person name="Ohm R."/>
            <person name="Pangilinan J."/>
            <person name="Park H.-J."/>
            <person name="Ramirez L."/>
            <person name="Alfaro M."/>
            <person name="Sun H."/>
            <person name="Tritt A."/>
            <person name="Yoshinaga Y."/>
            <person name="Zwiers L.-H."/>
            <person name="Turgeon B."/>
            <person name="Goodwin S."/>
            <person name="Spatafora J."/>
            <person name="Crous P."/>
            <person name="Grigoriev I."/>
        </authorList>
    </citation>
    <scope>NUCLEOTIDE SEQUENCE</scope>
    <source>
        <strain evidence="9">CBS 122368</strain>
    </source>
</reference>
<dbReference type="SUPFAM" id="SSF103473">
    <property type="entry name" value="MFS general substrate transporter"/>
    <property type="match status" value="1"/>
</dbReference>